<keyword evidence="1" id="KW-0472">Membrane</keyword>
<dbReference type="Pfam" id="PF00689">
    <property type="entry name" value="Cation_ATPase_C"/>
    <property type="match status" value="1"/>
</dbReference>
<evidence type="ECO:0000313" key="3">
    <source>
        <dbReference type="EMBL" id="KAJ2750383.1"/>
    </source>
</evidence>
<evidence type="ECO:0000259" key="2">
    <source>
        <dbReference type="Pfam" id="PF00689"/>
    </source>
</evidence>
<dbReference type="Gene3D" id="1.20.1110.10">
    <property type="entry name" value="Calcium-transporting ATPase, transmembrane domain"/>
    <property type="match status" value="1"/>
</dbReference>
<keyword evidence="4" id="KW-1185">Reference proteome</keyword>
<dbReference type="OrthoDB" id="3352408at2759"/>
<gene>
    <name evidence="3" type="primary">PMR1_1</name>
    <name evidence="3" type="ORF">GGI19_005140</name>
</gene>
<feature type="domain" description="Cation-transporting P-type ATPase C-terminal" evidence="2">
    <location>
        <begin position="17"/>
        <end position="108"/>
    </location>
</feature>
<proteinExistence type="predicted"/>
<organism evidence="3 4">
    <name type="scientific">Coemansia pectinata</name>
    <dbReference type="NCBI Taxonomy" id="1052879"/>
    <lineage>
        <taxon>Eukaryota</taxon>
        <taxon>Fungi</taxon>
        <taxon>Fungi incertae sedis</taxon>
        <taxon>Zoopagomycota</taxon>
        <taxon>Kickxellomycotina</taxon>
        <taxon>Kickxellomycetes</taxon>
        <taxon>Kickxellales</taxon>
        <taxon>Kickxellaceae</taxon>
        <taxon>Coemansia</taxon>
    </lineage>
</organism>
<dbReference type="InterPro" id="IPR023298">
    <property type="entry name" value="ATPase_P-typ_TM_dom_sf"/>
</dbReference>
<evidence type="ECO:0000256" key="1">
    <source>
        <dbReference type="SAM" id="Phobius"/>
    </source>
</evidence>
<dbReference type="Proteomes" id="UP001140011">
    <property type="component" value="Unassembled WGS sequence"/>
</dbReference>
<accession>A0A9W8GXA2</accession>
<evidence type="ECO:0000313" key="4">
    <source>
        <dbReference type="Proteomes" id="UP001140011"/>
    </source>
</evidence>
<dbReference type="SUPFAM" id="SSF81665">
    <property type="entry name" value="Calcium ATPase, transmembrane domain M"/>
    <property type="match status" value="1"/>
</dbReference>
<dbReference type="AlphaFoldDB" id="A0A9W8GXA2"/>
<comment type="caution">
    <text evidence="3">The sequence shown here is derived from an EMBL/GenBank/DDBJ whole genome shotgun (WGS) entry which is preliminary data.</text>
</comment>
<dbReference type="EMBL" id="JANBUH010000572">
    <property type="protein sequence ID" value="KAJ2750383.1"/>
    <property type="molecule type" value="Genomic_DNA"/>
</dbReference>
<dbReference type="InterPro" id="IPR006068">
    <property type="entry name" value="ATPase_P-typ_cation-transptr_C"/>
</dbReference>
<protein>
    <submittedName>
        <fullName evidence="3">High affinity Ca2+/Mn2+ P-type ATPase-like protein</fullName>
    </submittedName>
</protein>
<reference evidence="3" key="1">
    <citation type="submission" date="2022-07" db="EMBL/GenBank/DDBJ databases">
        <title>Phylogenomic reconstructions and comparative analyses of Kickxellomycotina fungi.</title>
        <authorList>
            <person name="Reynolds N.K."/>
            <person name="Stajich J.E."/>
            <person name="Barry K."/>
            <person name="Grigoriev I.V."/>
            <person name="Crous P."/>
            <person name="Smith M.E."/>
        </authorList>
    </citation>
    <scope>NUCLEOTIDE SEQUENCE</scope>
    <source>
        <strain evidence="3">BCRC 34297</strain>
    </source>
</reference>
<sequence>MAIYVSEMQDGEVTARDTTMTFTTFVCFDMFNALTCRSARRSVFDFGLFTNTAFNFAVAGSLLGQLGVIYMPFLQRVFQTEALDIFDIAKILVLSSSVLWVDEAVKWWEARKHQDTVEDIQLMGV</sequence>
<feature type="transmembrane region" description="Helical" evidence="1">
    <location>
        <begin position="53"/>
        <end position="73"/>
    </location>
</feature>
<name>A0A9W8GXA2_9FUNG</name>
<keyword evidence="1" id="KW-1133">Transmembrane helix</keyword>
<keyword evidence="1" id="KW-0812">Transmembrane</keyword>